<proteinExistence type="predicted"/>
<dbReference type="InterPro" id="IPR032675">
    <property type="entry name" value="LRR_dom_sf"/>
</dbReference>
<dbReference type="AlphaFoldDB" id="A0A8S4A4F4"/>
<dbReference type="SUPFAM" id="SSF52075">
    <property type="entry name" value="Outer arm dynein light chain 1"/>
    <property type="match status" value="1"/>
</dbReference>
<keyword evidence="4" id="KW-1185">Reference proteome</keyword>
<evidence type="ECO:0000256" key="1">
    <source>
        <dbReference type="ARBA" id="ARBA00022614"/>
    </source>
</evidence>
<gene>
    <name evidence="3" type="ORF">CUNI_LOCUS20928</name>
</gene>
<dbReference type="GO" id="GO:0005886">
    <property type="term" value="C:plasma membrane"/>
    <property type="evidence" value="ECO:0007669"/>
    <property type="project" value="TreeGrafter"/>
</dbReference>
<dbReference type="PANTHER" id="PTHR24369:SF211">
    <property type="entry name" value="LEUCINE-RICH REPEAT-CONTAINING PROTEIN 15-LIKE"/>
    <property type="match status" value="1"/>
</dbReference>
<accession>A0A8S4A4F4</accession>
<dbReference type="InterPro" id="IPR001611">
    <property type="entry name" value="Leu-rich_rpt"/>
</dbReference>
<name>A0A8S4A4F4_9EUPU</name>
<protein>
    <submittedName>
        <fullName evidence="3">Uncharacterized protein</fullName>
    </submittedName>
</protein>
<dbReference type="InterPro" id="IPR050541">
    <property type="entry name" value="LRR_TM_domain-containing"/>
</dbReference>
<comment type="caution">
    <text evidence="3">The sequence shown here is derived from an EMBL/GenBank/DDBJ whole genome shotgun (WGS) entry which is preliminary data.</text>
</comment>
<dbReference type="Gene3D" id="3.80.10.10">
    <property type="entry name" value="Ribonuclease Inhibitor"/>
    <property type="match status" value="1"/>
</dbReference>
<keyword evidence="2" id="KW-0677">Repeat</keyword>
<dbReference type="Pfam" id="PF00560">
    <property type="entry name" value="LRR_1"/>
    <property type="match status" value="2"/>
</dbReference>
<sequence length="150" mass="17318">MFDISDHFFDTLHSLEVLLLDNVRPDTFFHTHSLQRLLRNLTNLRYLDISRNRLNSLLSPLDTFSSTPNITHIILSQNRFSSIPFDLETTHNLRVMDLSNNAILFLSDDEMAKLNRHVARVETFTLRLFGNGIACVCSQSTFVGEFSTER</sequence>
<evidence type="ECO:0000256" key="2">
    <source>
        <dbReference type="ARBA" id="ARBA00022737"/>
    </source>
</evidence>
<reference evidence="3" key="1">
    <citation type="submission" date="2021-04" db="EMBL/GenBank/DDBJ databases">
        <authorList>
            <consortium name="Molecular Ecology Group"/>
        </authorList>
    </citation>
    <scope>NUCLEOTIDE SEQUENCE</scope>
</reference>
<dbReference type="OrthoDB" id="6148093at2759"/>
<dbReference type="PROSITE" id="PS51450">
    <property type="entry name" value="LRR"/>
    <property type="match status" value="1"/>
</dbReference>
<organism evidence="3 4">
    <name type="scientific">Candidula unifasciata</name>
    <dbReference type="NCBI Taxonomy" id="100452"/>
    <lineage>
        <taxon>Eukaryota</taxon>
        <taxon>Metazoa</taxon>
        <taxon>Spiralia</taxon>
        <taxon>Lophotrochozoa</taxon>
        <taxon>Mollusca</taxon>
        <taxon>Gastropoda</taxon>
        <taxon>Heterobranchia</taxon>
        <taxon>Euthyneura</taxon>
        <taxon>Panpulmonata</taxon>
        <taxon>Eupulmonata</taxon>
        <taxon>Stylommatophora</taxon>
        <taxon>Helicina</taxon>
        <taxon>Helicoidea</taxon>
        <taxon>Geomitridae</taxon>
        <taxon>Candidula</taxon>
    </lineage>
</organism>
<evidence type="ECO:0000313" key="3">
    <source>
        <dbReference type="EMBL" id="CAG5135370.1"/>
    </source>
</evidence>
<dbReference type="PANTHER" id="PTHR24369">
    <property type="entry name" value="ANTIGEN BSP, PUTATIVE-RELATED"/>
    <property type="match status" value="1"/>
</dbReference>
<dbReference type="Proteomes" id="UP000678393">
    <property type="component" value="Unassembled WGS sequence"/>
</dbReference>
<dbReference type="EMBL" id="CAJHNH020008223">
    <property type="protein sequence ID" value="CAG5135370.1"/>
    <property type="molecule type" value="Genomic_DNA"/>
</dbReference>
<evidence type="ECO:0000313" key="4">
    <source>
        <dbReference type="Proteomes" id="UP000678393"/>
    </source>
</evidence>
<keyword evidence="1" id="KW-0433">Leucine-rich repeat</keyword>
<dbReference type="PRINTS" id="PR00019">
    <property type="entry name" value="LEURICHRPT"/>
</dbReference>